<evidence type="ECO:0000256" key="4">
    <source>
        <dbReference type="ARBA" id="ARBA00023163"/>
    </source>
</evidence>
<comment type="subcellular location">
    <subcellularLocation>
        <location evidence="1">Nucleus</location>
    </subcellularLocation>
</comment>
<dbReference type="GO" id="GO:0006369">
    <property type="term" value="P:termination of RNA polymerase II transcription"/>
    <property type="evidence" value="ECO:0007669"/>
    <property type="project" value="TreeGrafter"/>
</dbReference>
<evidence type="ECO:0000256" key="1">
    <source>
        <dbReference type="ARBA" id="ARBA00004123"/>
    </source>
</evidence>
<evidence type="ECO:0000313" key="6">
    <source>
        <dbReference type="EMBL" id="KAK3246088.1"/>
    </source>
</evidence>
<dbReference type="EMBL" id="LGRX02030099">
    <property type="protein sequence ID" value="KAK3246088.1"/>
    <property type="molecule type" value="Genomic_DNA"/>
</dbReference>
<dbReference type="GO" id="GO:0070847">
    <property type="term" value="C:core mediator complex"/>
    <property type="evidence" value="ECO:0007669"/>
    <property type="project" value="TreeGrafter"/>
</dbReference>
<keyword evidence="4" id="KW-0804">Transcription</keyword>
<proteinExistence type="inferred from homology"/>
<dbReference type="PANTHER" id="PTHR13321:SF2">
    <property type="entry name" value="MEDIATOR OF RNA POLYMERASE II TRANSCRIPTION SUBUNIT 18"/>
    <property type="match status" value="1"/>
</dbReference>
<evidence type="ECO:0000313" key="7">
    <source>
        <dbReference type="Proteomes" id="UP001190700"/>
    </source>
</evidence>
<comment type="similarity">
    <text evidence="2">Belongs to the Mediator complex subunit 18 family.</text>
</comment>
<gene>
    <name evidence="6" type="ORF">CYMTET_44367</name>
</gene>
<evidence type="ECO:0000256" key="3">
    <source>
        <dbReference type="ARBA" id="ARBA00023015"/>
    </source>
</evidence>
<sequence>MASEAKHQIMICTAEGILNQENVDILRDRLQAICKDAGEPLEVHEICIRSAKFDGVPRTDLRLLKFTDASADAQNAWIVRQQGKKVTDHLWTEKLRSTVNSVLESYCSGDALQFFSFMGFSQQFEFLRRGTQYACTESGTSILVSTPKHLRVFTFER</sequence>
<dbReference type="GO" id="GO:0006357">
    <property type="term" value="P:regulation of transcription by RNA polymerase II"/>
    <property type="evidence" value="ECO:0007669"/>
    <property type="project" value="InterPro"/>
</dbReference>
<keyword evidence="5" id="KW-0539">Nucleus</keyword>
<protein>
    <submittedName>
        <fullName evidence="6">Uncharacterized protein</fullName>
    </submittedName>
</protein>
<dbReference type="Gene3D" id="2.40.320.10">
    <property type="entry name" value="Hypothetical Protein Pfu-838710-001"/>
    <property type="match status" value="1"/>
</dbReference>
<organism evidence="6 7">
    <name type="scientific">Cymbomonas tetramitiformis</name>
    <dbReference type="NCBI Taxonomy" id="36881"/>
    <lineage>
        <taxon>Eukaryota</taxon>
        <taxon>Viridiplantae</taxon>
        <taxon>Chlorophyta</taxon>
        <taxon>Pyramimonadophyceae</taxon>
        <taxon>Pyramimonadales</taxon>
        <taxon>Pyramimonadaceae</taxon>
        <taxon>Cymbomonas</taxon>
    </lineage>
</organism>
<dbReference type="GO" id="GO:0003712">
    <property type="term" value="F:transcription coregulator activity"/>
    <property type="evidence" value="ECO:0007669"/>
    <property type="project" value="InterPro"/>
</dbReference>
<reference evidence="6 7" key="1">
    <citation type="journal article" date="2015" name="Genome Biol. Evol.">
        <title>Comparative Genomics of a Bacterivorous Green Alga Reveals Evolutionary Causalities and Consequences of Phago-Mixotrophic Mode of Nutrition.</title>
        <authorList>
            <person name="Burns J.A."/>
            <person name="Paasch A."/>
            <person name="Narechania A."/>
            <person name="Kim E."/>
        </authorList>
    </citation>
    <scope>NUCLEOTIDE SEQUENCE [LARGE SCALE GENOMIC DNA]</scope>
    <source>
        <strain evidence="6 7">PLY_AMNH</strain>
    </source>
</reference>
<dbReference type="Proteomes" id="UP001190700">
    <property type="component" value="Unassembled WGS sequence"/>
</dbReference>
<dbReference type="InterPro" id="IPR019095">
    <property type="entry name" value="Mediator_Med18"/>
</dbReference>
<accession>A0AAE0C0D4</accession>
<comment type="caution">
    <text evidence="6">The sequence shown here is derived from an EMBL/GenBank/DDBJ whole genome shotgun (WGS) entry which is preliminary data.</text>
</comment>
<keyword evidence="3" id="KW-0805">Transcription regulation</keyword>
<dbReference type="GO" id="GO:0016592">
    <property type="term" value="C:mediator complex"/>
    <property type="evidence" value="ECO:0007669"/>
    <property type="project" value="InterPro"/>
</dbReference>
<evidence type="ECO:0000256" key="2">
    <source>
        <dbReference type="ARBA" id="ARBA00009814"/>
    </source>
</evidence>
<dbReference type="PANTHER" id="PTHR13321">
    <property type="entry name" value="MEDIATOR OF RNA POLYMERASE II TRANSCRIPTION, SUBUNIT 18"/>
    <property type="match status" value="1"/>
</dbReference>
<keyword evidence="7" id="KW-1185">Reference proteome</keyword>
<evidence type="ECO:0000256" key="5">
    <source>
        <dbReference type="ARBA" id="ARBA00023242"/>
    </source>
</evidence>
<name>A0AAE0C0D4_9CHLO</name>
<dbReference type="AlphaFoldDB" id="A0AAE0C0D4"/>